<dbReference type="AlphaFoldDB" id="A0A8S2PP61"/>
<reference evidence="1" key="1">
    <citation type="submission" date="2021-02" db="EMBL/GenBank/DDBJ databases">
        <authorList>
            <person name="Nowell W R."/>
        </authorList>
    </citation>
    <scope>NUCLEOTIDE SEQUENCE</scope>
</reference>
<evidence type="ECO:0000313" key="2">
    <source>
        <dbReference type="Proteomes" id="UP000681967"/>
    </source>
</evidence>
<protein>
    <submittedName>
        <fullName evidence="1">Uncharacterized protein</fullName>
    </submittedName>
</protein>
<gene>
    <name evidence="1" type="ORF">BYL167_LOCUS17171</name>
</gene>
<accession>A0A8S2PP61</accession>
<comment type="caution">
    <text evidence="1">The sequence shown here is derived from an EMBL/GenBank/DDBJ whole genome shotgun (WGS) entry which is preliminary data.</text>
</comment>
<name>A0A8S2PP61_9BILA</name>
<organism evidence="1 2">
    <name type="scientific">Rotaria magnacalcarata</name>
    <dbReference type="NCBI Taxonomy" id="392030"/>
    <lineage>
        <taxon>Eukaryota</taxon>
        <taxon>Metazoa</taxon>
        <taxon>Spiralia</taxon>
        <taxon>Gnathifera</taxon>
        <taxon>Rotifera</taxon>
        <taxon>Eurotatoria</taxon>
        <taxon>Bdelloidea</taxon>
        <taxon>Philodinida</taxon>
        <taxon>Philodinidae</taxon>
        <taxon>Rotaria</taxon>
    </lineage>
</organism>
<proteinExistence type="predicted"/>
<evidence type="ECO:0000313" key="1">
    <source>
        <dbReference type="EMBL" id="CAF4064787.1"/>
    </source>
</evidence>
<dbReference type="EMBL" id="CAJOBH010006735">
    <property type="protein sequence ID" value="CAF4064787.1"/>
    <property type="molecule type" value="Genomic_DNA"/>
</dbReference>
<sequence>MTSGWADRRSPAIPLVVLNVNVGIREKS</sequence>
<dbReference type="Proteomes" id="UP000681967">
    <property type="component" value="Unassembled WGS sequence"/>
</dbReference>
<feature type="non-terminal residue" evidence="1">
    <location>
        <position position="28"/>
    </location>
</feature>